<proteinExistence type="predicted"/>
<keyword evidence="2" id="KW-1185">Reference proteome</keyword>
<organism evidence="1 2">
    <name type="scientific">Zarea fungicola</name>
    <dbReference type="NCBI Taxonomy" id="93591"/>
    <lineage>
        <taxon>Eukaryota</taxon>
        <taxon>Fungi</taxon>
        <taxon>Dikarya</taxon>
        <taxon>Ascomycota</taxon>
        <taxon>Pezizomycotina</taxon>
        <taxon>Sordariomycetes</taxon>
        <taxon>Hypocreomycetidae</taxon>
        <taxon>Hypocreales</taxon>
        <taxon>Cordycipitaceae</taxon>
        <taxon>Zarea</taxon>
    </lineage>
</organism>
<accession>A0ACC1NWU2</accession>
<dbReference type="Proteomes" id="UP001143910">
    <property type="component" value="Unassembled WGS sequence"/>
</dbReference>
<comment type="caution">
    <text evidence="1">The sequence shown here is derived from an EMBL/GenBank/DDBJ whole genome shotgun (WGS) entry which is preliminary data.</text>
</comment>
<sequence length="289" mass="31190">MVSRNLTGDCSPMSTKGNGTFSAGYSRLINATGTTSFTLQELTGNDQPWYYYLTLEEGIFPNDRSGGAILRWLGLPESFLNTSKANETRVCMYSIPGLDKDMTNKSGNQTCQGIVSEKCAQSILQPKDDQVGFDSLCPTIRPDKDCKADLFSSGGQVLSMASTCFRTSLPGVDVPEGYIVLPFSGISYGGDGAKGDFTAYDKALRQSVPSFFKFIQSTVQPDGTTEVTRIPAAVAVCGIPNQVRQGSRPVNSRAGKTEKTPKVHPELSSELPGFNLSYQPEPCPEQTQS</sequence>
<dbReference type="EMBL" id="JANJQO010000057">
    <property type="protein sequence ID" value="KAJ2982788.1"/>
    <property type="molecule type" value="Genomic_DNA"/>
</dbReference>
<name>A0ACC1NWU2_9HYPO</name>
<gene>
    <name evidence="1" type="ORF">NQ176_g1144</name>
</gene>
<protein>
    <submittedName>
        <fullName evidence="1">Uncharacterized protein</fullName>
    </submittedName>
</protein>
<evidence type="ECO:0000313" key="1">
    <source>
        <dbReference type="EMBL" id="KAJ2982788.1"/>
    </source>
</evidence>
<evidence type="ECO:0000313" key="2">
    <source>
        <dbReference type="Proteomes" id="UP001143910"/>
    </source>
</evidence>
<reference evidence="1" key="1">
    <citation type="submission" date="2022-08" db="EMBL/GenBank/DDBJ databases">
        <title>Genome Sequence of Lecanicillium fungicola.</title>
        <authorList>
            <person name="Buettner E."/>
        </authorList>
    </citation>
    <scope>NUCLEOTIDE SEQUENCE</scope>
    <source>
        <strain evidence="1">Babe33</strain>
    </source>
</reference>